<accession>A0A840EMP4</accession>
<evidence type="ECO:0000256" key="2">
    <source>
        <dbReference type="ARBA" id="ARBA00023015"/>
    </source>
</evidence>
<evidence type="ECO:0000256" key="1">
    <source>
        <dbReference type="ARBA" id="ARBA00010641"/>
    </source>
</evidence>
<evidence type="ECO:0000256" key="4">
    <source>
        <dbReference type="ARBA" id="ARBA00023163"/>
    </source>
</evidence>
<comment type="similarity">
    <text evidence="1">Belongs to the sigma-70 factor family. ECF subfamily.</text>
</comment>
<evidence type="ECO:0000313" key="7">
    <source>
        <dbReference type="Proteomes" id="UP000553034"/>
    </source>
</evidence>
<proteinExistence type="inferred from homology"/>
<dbReference type="EMBL" id="JACIFO010000002">
    <property type="protein sequence ID" value="MBB4118375.1"/>
    <property type="molecule type" value="Genomic_DNA"/>
</dbReference>
<sequence>MNKEKRLIAHIKSGNKTALGRVYTQYKKEFLLYSSRFSIPKEEVLDIYQDAIVALYENIVSGKLETLSCSVKTYLFAIGKYKIYNCLKVKMSPKDITDFEYLLKDENEENTELQEENIKKLRFFYKNLGGKCKEVLKMFYYENLSLEEIKQQLKYTSKDVVKSQKSRCLKQLREMMLKENK</sequence>
<dbReference type="GO" id="GO:0006352">
    <property type="term" value="P:DNA-templated transcription initiation"/>
    <property type="evidence" value="ECO:0007669"/>
    <property type="project" value="InterPro"/>
</dbReference>
<keyword evidence="2" id="KW-0805">Transcription regulation</keyword>
<dbReference type="InterPro" id="IPR013325">
    <property type="entry name" value="RNA_pol_sigma_r2"/>
</dbReference>
<dbReference type="PANTHER" id="PTHR43133">
    <property type="entry name" value="RNA POLYMERASE ECF-TYPE SIGMA FACTO"/>
    <property type="match status" value="1"/>
</dbReference>
<dbReference type="AlphaFoldDB" id="A0A840EMP4"/>
<reference evidence="6 7" key="1">
    <citation type="submission" date="2020-08" db="EMBL/GenBank/DDBJ databases">
        <title>Genomic Encyclopedia of Type Strains, Phase IV (KMG-IV): sequencing the most valuable type-strain genomes for metagenomic binning, comparative biology and taxonomic classification.</title>
        <authorList>
            <person name="Goeker M."/>
        </authorList>
    </citation>
    <scope>NUCLEOTIDE SEQUENCE [LARGE SCALE GENOMIC DNA]</scope>
    <source>
        <strain evidence="6 7">DSM 29568</strain>
    </source>
</reference>
<dbReference type="SUPFAM" id="SSF88946">
    <property type="entry name" value="Sigma2 domain of RNA polymerase sigma factors"/>
    <property type="match status" value="1"/>
</dbReference>
<dbReference type="InterPro" id="IPR036388">
    <property type="entry name" value="WH-like_DNA-bd_sf"/>
</dbReference>
<dbReference type="Gene3D" id="1.10.10.10">
    <property type="entry name" value="Winged helix-like DNA-binding domain superfamily/Winged helix DNA-binding domain"/>
    <property type="match status" value="1"/>
</dbReference>
<evidence type="ECO:0000256" key="3">
    <source>
        <dbReference type="ARBA" id="ARBA00023082"/>
    </source>
</evidence>
<dbReference type="PANTHER" id="PTHR43133:SF46">
    <property type="entry name" value="RNA POLYMERASE SIGMA-70 FACTOR ECF SUBFAMILY"/>
    <property type="match status" value="1"/>
</dbReference>
<dbReference type="SUPFAM" id="SSF88659">
    <property type="entry name" value="Sigma3 and sigma4 domains of RNA polymerase sigma factors"/>
    <property type="match status" value="1"/>
</dbReference>
<dbReference type="Gene3D" id="1.10.1740.10">
    <property type="match status" value="1"/>
</dbReference>
<comment type="caution">
    <text evidence="6">The sequence shown here is derived from an EMBL/GenBank/DDBJ whole genome shotgun (WGS) entry which is preliminary data.</text>
</comment>
<protein>
    <submittedName>
        <fullName evidence="6">RNA polymerase sigma factor (Sigma-70 family)</fullName>
    </submittedName>
</protein>
<feature type="domain" description="RNA polymerase sigma-70 region 4" evidence="5">
    <location>
        <begin position="133"/>
        <end position="174"/>
    </location>
</feature>
<evidence type="ECO:0000313" key="6">
    <source>
        <dbReference type="EMBL" id="MBB4118375.1"/>
    </source>
</evidence>
<dbReference type="Proteomes" id="UP000553034">
    <property type="component" value="Unassembled WGS sequence"/>
</dbReference>
<dbReference type="InterPro" id="IPR014284">
    <property type="entry name" value="RNA_pol_sigma-70_dom"/>
</dbReference>
<dbReference type="InterPro" id="IPR013324">
    <property type="entry name" value="RNA_pol_sigma_r3/r4-like"/>
</dbReference>
<keyword evidence="7" id="KW-1185">Reference proteome</keyword>
<dbReference type="GO" id="GO:0016987">
    <property type="term" value="F:sigma factor activity"/>
    <property type="evidence" value="ECO:0007669"/>
    <property type="project" value="UniProtKB-KW"/>
</dbReference>
<dbReference type="NCBIfam" id="TIGR02937">
    <property type="entry name" value="sigma70-ECF"/>
    <property type="match status" value="1"/>
</dbReference>
<organism evidence="6 7">
    <name type="scientific">Mesonia hippocampi</name>
    <dbReference type="NCBI Taxonomy" id="1628250"/>
    <lineage>
        <taxon>Bacteria</taxon>
        <taxon>Pseudomonadati</taxon>
        <taxon>Bacteroidota</taxon>
        <taxon>Flavobacteriia</taxon>
        <taxon>Flavobacteriales</taxon>
        <taxon>Flavobacteriaceae</taxon>
        <taxon>Mesonia</taxon>
    </lineage>
</organism>
<dbReference type="Pfam" id="PF04545">
    <property type="entry name" value="Sigma70_r4"/>
    <property type="match status" value="1"/>
</dbReference>
<dbReference type="RefSeq" id="WP_183476361.1">
    <property type="nucleotide sequence ID" value="NZ_JACIFO010000002.1"/>
</dbReference>
<keyword evidence="3" id="KW-0731">Sigma factor</keyword>
<keyword evidence="4" id="KW-0804">Transcription</keyword>
<dbReference type="InterPro" id="IPR039425">
    <property type="entry name" value="RNA_pol_sigma-70-like"/>
</dbReference>
<evidence type="ECO:0000259" key="5">
    <source>
        <dbReference type="Pfam" id="PF04545"/>
    </source>
</evidence>
<gene>
    <name evidence="6" type="ORF">GGR32_000649</name>
</gene>
<dbReference type="InterPro" id="IPR007630">
    <property type="entry name" value="RNA_pol_sigma70_r4"/>
</dbReference>
<name>A0A840EMP4_9FLAO</name>